<dbReference type="Gene3D" id="3.40.50.920">
    <property type="match status" value="1"/>
</dbReference>
<keyword evidence="4" id="KW-0670">Pyruvate</keyword>
<evidence type="ECO:0000313" key="5">
    <source>
        <dbReference type="Proteomes" id="UP000034176"/>
    </source>
</evidence>
<dbReference type="Proteomes" id="UP000034176">
    <property type="component" value="Unassembled WGS sequence"/>
</dbReference>
<dbReference type="SUPFAM" id="SSF52922">
    <property type="entry name" value="TK C-terminal domain-like"/>
    <property type="match status" value="1"/>
</dbReference>
<dbReference type="FunFam" id="3.40.50.970:FF:000022">
    <property type="entry name" value="2-oxoglutarate ferredoxin oxidoreductase alpha subunit"/>
    <property type="match status" value="1"/>
</dbReference>
<organism evidence="4 5">
    <name type="scientific">Candidatus Gottesmanbacteria bacterium GW2011_GWA1_34_13</name>
    <dbReference type="NCBI Taxonomy" id="1618434"/>
    <lineage>
        <taxon>Bacteria</taxon>
        <taxon>Candidatus Gottesmaniibacteriota</taxon>
    </lineage>
</organism>
<dbReference type="Pfam" id="PF02780">
    <property type="entry name" value="Transketolase_C"/>
    <property type="match status" value="1"/>
</dbReference>
<dbReference type="InterPro" id="IPR002880">
    <property type="entry name" value="Pyrv_Fd/Flavodoxin_OxRdtase_N"/>
</dbReference>
<dbReference type="InterPro" id="IPR009014">
    <property type="entry name" value="Transketo_C/PFOR_II"/>
</dbReference>
<dbReference type="InterPro" id="IPR029061">
    <property type="entry name" value="THDP-binding"/>
</dbReference>
<dbReference type="InterPro" id="IPR022367">
    <property type="entry name" value="2-oxoacid/accept_OxRdtase_asu"/>
</dbReference>
<dbReference type="AlphaFoldDB" id="A0A0G0ALI3"/>
<dbReference type="SUPFAM" id="SSF52518">
    <property type="entry name" value="Thiamin diphosphate-binding fold (THDP-binding)"/>
    <property type="match status" value="1"/>
</dbReference>
<proteinExistence type="predicted"/>
<dbReference type="CDD" id="cd07034">
    <property type="entry name" value="TPP_PYR_PFOR_IOR-alpha_like"/>
    <property type="match status" value="1"/>
</dbReference>
<dbReference type="FunFam" id="3.40.50.920:FF:000009">
    <property type="entry name" value="2-oxoglutarate ferredoxin oxidoreductase subunit alpha"/>
    <property type="match status" value="1"/>
</dbReference>
<dbReference type="Pfam" id="PF01855">
    <property type="entry name" value="POR_N"/>
    <property type="match status" value="1"/>
</dbReference>
<accession>A0A0G0ALI3</accession>
<comment type="caution">
    <text evidence="4">The sequence shown here is derived from an EMBL/GenBank/DDBJ whole genome shotgun (WGS) entry which is preliminary data.</text>
</comment>
<protein>
    <submittedName>
        <fullName evidence="4">Pyruvate flavodoxin/ferredoxin oxidoreductase-like protein</fullName>
    </submittedName>
</protein>
<evidence type="ECO:0000313" key="4">
    <source>
        <dbReference type="EMBL" id="KKP57744.1"/>
    </source>
</evidence>
<dbReference type="Gene3D" id="3.40.50.970">
    <property type="match status" value="1"/>
</dbReference>
<dbReference type="GO" id="GO:0006979">
    <property type="term" value="P:response to oxidative stress"/>
    <property type="evidence" value="ECO:0007669"/>
    <property type="project" value="TreeGrafter"/>
</dbReference>
<dbReference type="InterPro" id="IPR050722">
    <property type="entry name" value="Pyruvate:ferred/Flavod_OxRd"/>
</dbReference>
<evidence type="ECO:0000259" key="3">
    <source>
        <dbReference type="Pfam" id="PF02780"/>
    </source>
</evidence>
<dbReference type="InterPro" id="IPR033248">
    <property type="entry name" value="Transketolase_C"/>
</dbReference>
<dbReference type="GO" id="GO:0016491">
    <property type="term" value="F:oxidoreductase activity"/>
    <property type="evidence" value="ECO:0007669"/>
    <property type="project" value="UniProtKB-KW"/>
</dbReference>
<dbReference type="EMBL" id="LBPN01000025">
    <property type="protein sequence ID" value="KKP57744.1"/>
    <property type="molecule type" value="Genomic_DNA"/>
</dbReference>
<dbReference type="NCBIfam" id="TIGR03710">
    <property type="entry name" value="OAFO_sf"/>
    <property type="match status" value="1"/>
</dbReference>
<feature type="domain" description="Pyruvate flavodoxin/ferredoxin oxidoreductase pyrimidine binding" evidence="2">
    <location>
        <begin position="33"/>
        <end position="272"/>
    </location>
</feature>
<name>A0A0G0ALI3_9BACT</name>
<feature type="domain" description="Transketolase C-terminal" evidence="3">
    <location>
        <begin position="294"/>
        <end position="360"/>
    </location>
</feature>
<dbReference type="STRING" id="1618434.UR52_C0025G0011"/>
<dbReference type="PANTHER" id="PTHR32154">
    <property type="entry name" value="PYRUVATE-FLAVODOXIN OXIDOREDUCTASE-RELATED"/>
    <property type="match status" value="1"/>
</dbReference>
<reference evidence="4 5" key="1">
    <citation type="journal article" date="2015" name="Nature">
        <title>rRNA introns, odd ribosomes, and small enigmatic genomes across a large radiation of phyla.</title>
        <authorList>
            <person name="Brown C.T."/>
            <person name="Hug L.A."/>
            <person name="Thomas B.C."/>
            <person name="Sharon I."/>
            <person name="Castelle C.J."/>
            <person name="Singh A."/>
            <person name="Wilkins M.J."/>
            <person name="Williams K.H."/>
            <person name="Banfield J.F."/>
        </authorList>
    </citation>
    <scope>NUCLEOTIDE SEQUENCE [LARGE SCALE GENOMIC DNA]</scope>
</reference>
<sequence length="401" mass="44397">MVKNPPQGFDRKLIKRTAQPKIVITGNEAYVLGAIASGCKFYAAYPMTPMAAALVYMAEVGPKYGVVVKHAEDEISVINMAIGASYTGVRSMINTAGGGFSLMVEGLGLAGITETPLVIVMAQRPGPATGLPTYTGQGDLKFLINASQDEFPRVILAPGDVEEAFYLTVEAFNIADKLQTPVFVLVDKFLCESHKSAPIFDQTKITIDRGNLLSKEIGDTVENYMRYQDTPSGISPRNLPGMKKAIATINSYEHTEYGFSTEDITDRIKQVEKRNRKLDSYKTTILKPTKYGDENAQVTLIAWGSTKGPILQALKRLKSENFNQTVNFIHLNHVWPLPKEALIEELNKCQKVLLVEGNSQAQMASLIREQTGIEIKNKLLKYDGRPFYPEEIIEKIKEISI</sequence>
<dbReference type="PATRIC" id="fig|1618434.3.peg.561"/>
<evidence type="ECO:0000256" key="1">
    <source>
        <dbReference type="ARBA" id="ARBA00023002"/>
    </source>
</evidence>
<dbReference type="PANTHER" id="PTHR32154:SF20">
    <property type="entry name" value="2-OXOGLUTARATE OXIDOREDUCTASE SUBUNIT KORA"/>
    <property type="match status" value="1"/>
</dbReference>
<gene>
    <name evidence="4" type="ORF">UR52_C0025G0011</name>
</gene>
<evidence type="ECO:0000259" key="2">
    <source>
        <dbReference type="Pfam" id="PF01855"/>
    </source>
</evidence>
<keyword evidence="1" id="KW-0560">Oxidoreductase</keyword>